<evidence type="ECO:0000313" key="3">
    <source>
        <dbReference type="EMBL" id="GAA0179376.1"/>
    </source>
</evidence>
<accession>A0AAV3RR80</accession>
<evidence type="ECO:0000313" key="4">
    <source>
        <dbReference type="Proteomes" id="UP001454036"/>
    </source>
</evidence>
<evidence type="ECO:0000256" key="1">
    <source>
        <dbReference type="SAM" id="Coils"/>
    </source>
</evidence>
<dbReference type="AlphaFoldDB" id="A0AAV3RR80"/>
<proteinExistence type="predicted"/>
<protein>
    <submittedName>
        <fullName evidence="3">Uncharacterized protein</fullName>
    </submittedName>
</protein>
<sequence>MMKVVVVSYTADKSRRRTRATTTALEKKRGSLGGGGANVEAVEEPDEAIDVEELEKLVEKRKEAKRPSVDKAGGFVPKKRKGENVAKVLRERSKRKLKVNDNRNIINNRRITKNVEDVPTEGVDFNVEELEARWKFICMVREFVCNLPEDLDDPDSTLFHKVKMRGLSFNFRLSLISQYYGITNIGITGASLKLADIVGELTGNVITEWPAKVDHSRTRAKLKTVGFPSLIYNLLISQHPAVLRDEDVFREDTNSLTISDKLMKGKHIIDVELNVTDQTEVVLEEEAVDMLIKAYKEDRPRLEAEIQAKRIRVSELQTKIQALKTIVPPAVNDPATTSTIALVGPTLDVAETSKSPM</sequence>
<name>A0AAV3RR80_LITER</name>
<dbReference type="Proteomes" id="UP001454036">
    <property type="component" value="Unassembled WGS sequence"/>
</dbReference>
<feature type="coiled-coil region" evidence="1">
    <location>
        <begin position="292"/>
        <end position="319"/>
    </location>
</feature>
<evidence type="ECO:0000256" key="2">
    <source>
        <dbReference type="SAM" id="MobiDB-lite"/>
    </source>
</evidence>
<keyword evidence="1" id="KW-0175">Coiled coil</keyword>
<reference evidence="3 4" key="1">
    <citation type="submission" date="2024-01" db="EMBL/GenBank/DDBJ databases">
        <title>The complete chloroplast genome sequence of Lithospermum erythrorhizon: insights into the phylogenetic relationship among Boraginaceae species and the maternal lineages of purple gromwells.</title>
        <authorList>
            <person name="Okada T."/>
            <person name="Watanabe K."/>
        </authorList>
    </citation>
    <scope>NUCLEOTIDE SEQUENCE [LARGE SCALE GENOMIC DNA]</scope>
</reference>
<keyword evidence="4" id="KW-1185">Reference proteome</keyword>
<gene>
    <name evidence="3" type="ORF">LIER_29964</name>
</gene>
<organism evidence="3 4">
    <name type="scientific">Lithospermum erythrorhizon</name>
    <name type="common">Purple gromwell</name>
    <name type="synonym">Lithospermum officinale var. erythrorhizon</name>
    <dbReference type="NCBI Taxonomy" id="34254"/>
    <lineage>
        <taxon>Eukaryota</taxon>
        <taxon>Viridiplantae</taxon>
        <taxon>Streptophyta</taxon>
        <taxon>Embryophyta</taxon>
        <taxon>Tracheophyta</taxon>
        <taxon>Spermatophyta</taxon>
        <taxon>Magnoliopsida</taxon>
        <taxon>eudicotyledons</taxon>
        <taxon>Gunneridae</taxon>
        <taxon>Pentapetalae</taxon>
        <taxon>asterids</taxon>
        <taxon>lamiids</taxon>
        <taxon>Boraginales</taxon>
        <taxon>Boraginaceae</taxon>
        <taxon>Boraginoideae</taxon>
        <taxon>Lithospermeae</taxon>
        <taxon>Lithospermum</taxon>
    </lineage>
</organism>
<comment type="caution">
    <text evidence="3">The sequence shown here is derived from an EMBL/GenBank/DDBJ whole genome shotgun (WGS) entry which is preliminary data.</text>
</comment>
<feature type="region of interest" description="Disordered" evidence="2">
    <location>
        <begin position="13"/>
        <end position="40"/>
    </location>
</feature>
<dbReference type="EMBL" id="BAABME010010507">
    <property type="protein sequence ID" value="GAA0179376.1"/>
    <property type="molecule type" value="Genomic_DNA"/>
</dbReference>